<organism evidence="2 3">
    <name type="scientific">Clostridium tyrobutyricum DIVETGP</name>
    <dbReference type="NCBI Taxonomy" id="1408889"/>
    <lineage>
        <taxon>Bacteria</taxon>
        <taxon>Bacillati</taxon>
        <taxon>Bacillota</taxon>
        <taxon>Clostridia</taxon>
        <taxon>Eubacteriales</taxon>
        <taxon>Clostridiaceae</taxon>
        <taxon>Clostridium</taxon>
    </lineage>
</organism>
<dbReference type="EMBL" id="CBXI010000007">
    <property type="protein sequence ID" value="CDL90494.1"/>
    <property type="molecule type" value="Genomic_DNA"/>
</dbReference>
<accession>W6N5H5</accession>
<dbReference type="PROSITE" id="PS51186">
    <property type="entry name" value="GNAT"/>
    <property type="match status" value="1"/>
</dbReference>
<keyword evidence="2" id="KW-0808">Transferase</keyword>
<dbReference type="RefSeq" id="WP_017753304.1">
    <property type="nucleotide sequence ID" value="NZ_CBXI010000007.1"/>
</dbReference>
<name>W6N5H5_CLOTY</name>
<dbReference type="SUPFAM" id="SSF55729">
    <property type="entry name" value="Acyl-CoA N-acyltransferases (Nat)"/>
    <property type="match status" value="1"/>
</dbReference>
<sequence>MYECVGLVKKNLSYFKKLNDKRTLFNPLNKDFFENYYNYNFAKQILMRRKIKLIKSNLNYIGYIWTDIIDKKICYINSMNIISSSDKDYSSYKYLINFVKKNLHMIYMCQKKNNNFEILTSIGFNKKEGTLIFNMELHNDISTIIKNNINFHVLKRGVDEQIRCDIQNKVFEDEGRIPLTLEDIYYDELQNYYYDNGAIFIKKDKEYIGYGQIIIENKTTPVVVNFGIIKKYRGNGYSKLLLTYLIKISYLKGFQNIKIKVKSSNYIAVNLYKSMGFKIQNEIYNWEL</sequence>
<evidence type="ECO:0000313" key="2">
    <source>
        <dbReference type="EMBL" id="CDL90494.1"/>
    </source>
</evidence>
<evidence type="ECO:0000313" key="3">
    <source>
        <dbReference type="Proteomes" id="UP000019482"/>
    </source>
</evidence>
<protein>
    <submittedName>
        <fullName evidence="2">Acetyltransferase Iojap substitute</fullName>
    </submittedName>
</protein>
<dbReference type="Proteomes" id="UP000019482">
    <property type="component" value="Unassembled WGS sequence"/>
</dbReference>
<dbReference type="Gene3D" id="3.40.630.30">
    <property type="match status" value="1"/>
</dbReference>
<evidence type="ECO:0000259" key="1">
    <source>
        <dbReference type="PROSITE" id="PS51186"/>
    </source>
</evidence>
<dbReference type="InterPro" id="IPR000182">
    <property type="entry name" value="GNAT_dom"/>
</dbReference>
<comment type="caution">
    <text evidence="2">The sequence shown here is derived from an EMBL/GenBank/DDBJ whole genome shotgun (WGS) entry which is preliminary data.</text>
</comment>
<dbReference type="InterPro" id="IPR016181">
    <property type="entry name" value="Acyl_CoA_acyltransferase"/>
</dbReference>
<gene>
    <name evidence="2" type="ORF">CTDIVETGP_0564</name>
</gene>
<proteinExistence type="predicted"/>
<dbReference type="OrthoDB" id="1910906at2"/>
<dbReference type="Pfam" id="PF00583">
    <property type="entry name" value="Acetyltransf_1"/>
    <property type="match status" value="1"/>
</dbReference>
<dbReference type="GO" id="GO:0016747">
    <property type="term" value="F:acyltransferase activity, transferring groups other than amino-acyl groups"/>
    <property type="evidence" value="ECO:0007669"/>
    <property type="project" value="InterPro"/>
</dbReference>
<dbReference type="GeneID" id="29419143"/>
<feature type="domain" description="N-acetyltransferase" evidence="1">
    <location>
        <begin position="149"/>
        <end position="288"/>
    </location>
</feature>
<dbReference type="AlphaFoldDB" id="W6N5H5"/>
<reference evidence="2 3" key="1">
    <citation type="journal article" date="2015" name="Genome Announc.">
        <title>Draft Genome Sequence of Clostridium tyrobutyricum Strain DIVETGP, Isolated from Cow's Milk for Grana Padano Production.</title>
        <authorList>
            <person name="Soggiu A."/>
            <person name="Piras C."/>
            <person name="Gaiarsa S."/>
            <person name="Sassera D."/>
            <person name="Roncada P."/>
            <person name="Bendixen E."/>
            <person name="Brasca M."/>
            <person name="Bonizzi L."/>
        </authorList>
    </citation>
    <scope>NUCLEOTIDE SEQUENCE [LARGE SCALE GENOMIC DNA]</scope>
    <source>
        <strain evidence="2 3">DIVETGP</strain>
    </source>
</reference>
<keyword evidence="3" id="KW-1185">Reference proteome</keyword>